<protein>
    <submittedName>
        <fullName evidence="2">Uncharacterized protein</fullName>
    </submittedName>
</protein>
<dbReference type="EMBL" id="BLAL01000172">
    <property type="protein sequence ID" value="GES87859.1"/>
    <property type="molecule type" value="Genomic_DNA"/>
</dbReference>
<dbReference type="AlphaFoldDB" id="A0A2Z6SBW6"/>
<reference evidence="3" key="2">
    <citation type="submission" date="2019-10" db="EMBL/GenBank/DDBJ databases">
        <title>Conservation and host-specific expression of non-tandemly repeated heterogenous ribosome RNA gene in arbuscular mycorrhizal fungi.</title>
        <authorList>
            <person name="Maeda T."/>
            <person name="Kobayashi Y."/>
            <person name="Nakagawa T."/>
            <person name="Ezawa T."/>
            <person name="Yamaguchi K."/>
            <person name="Bino T."/>
            <person name="Nishimoto Y."/>
            <person name="Shigenobu S."/>
            <person name="Kawaguchi M."/>
        </authorList>
    </citation>
    <scope>NUCLEOTIDE SEQUENCE</scope>
    <source>
        <strain evidence="3">HR1</strain>
    </source>
</reference>
<dbReference type="OrthoDB" id="10322628at2759"/>
<name>A0A2Z6SBW6_9GLOM</name>
<evidence type="ECO:0000313" key="3">
    <source>
        <dbReference type="EMBL" id="GES87859.1"/>
    </source>
</evidence>
<evidence type="ECO:0000256" key="1">
    <source>
        <dbReference type="SAM" id="MobiDB-lite"/>
    </source>
</evidence>
<proteinExistence type="predicted"/>
<evidence type="ECO:0000313" key="2">
    <source>
        <dbReference type="EMBL" id="GBC06802.1"/>
    </source>
</evidence>
<keyword evidence="4" id="KW-1185">Reference proteome</keyword>
<feature type="region of interest" description="Disordered" evidence="1">
    <location>
        <begin position="65"/>
        <end position="95"/>
    </location>
</feature>
<sequence>MFPCICPACLMEKVATPKTTSKNDKQKIQSEQHLLTPSRSYSFLQPWEYDSLFTFNKYTTNISTGISPVSNNSPSLSDNESENRFIGGNKIEQKP</sequence>
<dbReference type="EMBL" id="BEXD01004099">
    <property type="protein sequence ID" value="GBC06802.1"/>
    <property type="molecule type" value="Genomic_DNA"/>
</dbReference>
<feature type="compositionally biased region" description="Polar residues" evidence="1">
    <location>
        <begin position="65"/>
        <end position="78"/>
    </location>
</feature>
<dbReference type="Proteomes" id="UP000247702">
    <property type="component" value="Unassembled WGS sequence"/>
</dbReference>
<organism evidence="2 4">
    <name type="scientific">Rhizophagus clarus</name>
    <dbReference type="NCBI Taxonomy" id="94130"/>
    <lineage>
        <taxon>Eukaryota</taxon>
        <taxon>Fungi</taxon>
        <taxon>Fungi incertae sedis</taxon>
        <taxon>Mucoromycota</taxon>
        <taxon>Glomeromycotina</taxon>
        <taxon>Glomeromycetes</taxon>
        <taxon>Glomerales</taxon>
        <taxon>Glomeraceae</taxon>
        <taxon>Rhizophagus</taxon>
    </lineage>
</organism>
<gene>
    <name evidence="3" type="ORF">RCL2_001483100</name>
    <name evidence="2" type="ORF">RclHR1_07050010</name>
</gene>
<accession>A0A2Z6SBW6</accession>
<dbReference type="Proteomes" id="UP000615446">
    <property type="component" value="Unassembled WGS sequence"/>
</dbReference>
<reference evidence="2 4" key="1">
    <citation type="submission" date="2017-11" db="EMBL/GenBank/DDBJ databases">
        <title>The genome of Rhizophagus clarus HR1 reveals common genetic basis of auxotrophy among arbuscular mycorrhizal fungi.</title>
        <authorList>
            <person name="Kobayashi Y."/>
        </authorList>
    </citation>
    <scope>NUCLEOTIDE SEQUENCE [LARGE SCALE GENOMIC DNA]</scope>
    <source>
        <strain evidence="2 4">HR1</strain>
    </source>
</reference>
<evidence type="ECO:0000313" key="4">
    <source>
        <dbReference type="Proteomes" id="UP000247702"/>
    </source>
</evidence>
<comment type="caution">
    <text evidence="2">The sequence shown here is derived from an EMBL/GenBank/DDBJ whole genome shotgun (WGS) entry which is preliminary data.</text>
</comment>